<dbReference type="EnsemblPlants" id="ORUFI01G43580.1">
    <property type="protein sequence ID" value="ORUFI01G43580.1"/>
    <property type="gene ID" value="ORUFI01G43580"/>
</dbReference>
<name>A0A0E0N666_ORYRU</name>
<dbReference type="AlphaFoldDB" id="A0A0E0N666"/>
<evidence type="ECO:0000313" key="1">
    <source>
        <dbReference type="EnsemblPlants" id="ORUFI01G43580.1"/>
    </source>
</evidence>
<keyword evidence="2" id="KW-1185">Reference proteome</keyword>
<sequence length="223" mass="24838">MNTTRTVADGEKLDICWRLPLISRQCQIVRARLRPGTHLSSFGRTSARLRCIRKGMGSNGHWRCSCDSEGDMAREGSRRVAMRGIGSTWSDSSTLLHMAMVRQDSRRTPTGETHGGRQEKAQGIARPGPALWKAVPRSRRWCWAASWWHEKGEEMEGINNNEGNKKGPTVGIEFLLTSHHVPLSPTATLLPIGHRPLLLSCHQPCTLAACAVSTMRLSRRLPI</sequence>
<evidence type="ECO:0000313" key="2">
    <source>
        <dbReference type="Proteomes" id="UP000008022"/>
    </source>
</evidence>
<dbReference type="Gramene" id="ORUFI01G43580.1">
    <property type="protein sequence ID" value="ORUFI01G43580.1"/>
    <property type="gene ID" value="ORUFI01G43580"/>
</dbReference>
<reference evidence="2" key="1">
    <citation type="submission" date="2013-06" db="EMBL/GenBank/DDBJ databases">
        <authorList>
            <person name="Zhao Q."/>
        </authorList>
    </citation>
    <scope>NUCLEOTIDE SEQUENCE</scope>
    <source>
        <strain evidence="2">cv. W1943</strain>
    </source>
</reference>
<dbReference type="HOGENOM" id="CLU_1241829_0_0_1"/>
<organism evidence="1 2">
    <name type="scientific">Oryza rufipogon</name>
    <name type="common">Brownbeard rice</name>
    <name type="synonym">Asian wild rice</name>
    <dbReference type="NCBI Taxonomy" id="4529"/>
    <lineage>
        <taxon>Eukaryota</taxon>
        <taxon>Viridiplantae</taxon>
        <taxon>Streptophyta</taxon>
        <taxon>Embryophyta</taxon>
        <taxon>Tracheophyta</taxon>
        <taxon>Spermatophyta</taxon>
        <taxon>Magnoliopsida</taxon>
        <taxon>Liliopsida</taxon>
        <taxon>Poales</taxon>
        <taxon>Poaceae</taxon>
        <taxon>BOP clade</taxon>
        <taxon>Oryzoideae</taxon>
        <taxon>Oryzeae</taxon>
        <taxon>Oryzinae</taxon>
        <taxon>Oryza</taxon>
    </lineage>
</organism>
<accession>A0A0E0N666</accession>
<dbReference type="Proteomes" id="UP000008022">
    <property type="component" value="Unassembled WGS sequence"/>
</dbReference>
<protein>
    <submittedName>
        <fullName evidence="1">Uncharacterized protein</fullName>
    </submittedName>
</protein>
<reference evidence="1" key="2">
    <citation type="submission" date="2015-06" db="UniProtKB">
        <authorList>
            <consortium name="EnsemblPlants"/>
        </authorList>
    </citation>
    <scope>IDENTIFICATION</scope>
</reference>
<proteinExistence type="predicted"/>